<comment type="cofactor">
    <cofactor evidence="1 11">
        <name>Mg(2+)</name>
        <dbReference type="ChEBI" id="CHEBI:18420"/>
    </cofactor>
</comment>
<organism evidence="13 14">
    <name type="scientific">Actinorugispora endophytica</name>
    <dbReference type="NCBI Taxonomy" id="1605990"/>
    <lineage>
        <taxon>Bacteria</taxon>
        <taxon>Bacillati</taxon>
        <taxon>Actinomycetota</taxon>
        <taxon>Actinomycetes</taxon>
        <taxon>Streptosporangiales</taxon>
        <taxon>Nocardiopsidaceae</taxon>
        <taxon>Actinorugispora</taxon>
    </lineage>
</organism>
<evidence type="ECO:0000256" key="5">
    <source>
        <dbReference type="ARBA" id="ARBA00022505"/>
    </source>
</evidence>
<name>A0A4R6UM03_9ACTN</name>
<dbReference type="FunFam" id="2.170.190.11:FF:000004">
    <property type="entry name" value="Molybdopterin molybdenumtransferase"/>
    <property type="match status" value="1"/>
</dbReference>
<dbReference type="SUPFAM" id="SSF63882">
    <property type="entry name" value="MoeA N-terminal region -like"/>
    <property type="match status" value="1"/>
</dbReference>
<dbReference type="NCBIfam" id="NF045515">
    <property type="entry name" value="Glp_gephyrin"/>
    <property type="match status" value="1"/>
</dbReference>
<reference evidence="13 14" key="1">
    <citation type="submission" date="2019-03" db="EMBL/GenBank/DDBJ databases">
        <title>Genomic Encyclopedia of Type Strains, Phase IV (KMG-IV): sequencing the most valuable type-strain genomes for metagenomic binning, comparative biology and taxonomic classification.</title>
        <authorList>
            <person name="Goeker M."/>
        </authorList>
    </citation>
    <scope>NUCLEOTIDE SEQUENCE [LARGE SCALE GENOMIC DNA]</scope>
    <source>
        <strain evidence="13 14">DSM 46770</strain>
    </source>
</reference>
<dbReference type="PANTHER" id="PTHR10192:SF5">
    <property type="entry name" value="GEPHYRIN"/>
    <property type="match status" value="1"/>
</dbReference>
<evidence type="ECO:0000256" key="11">
    <source>
        <dbReference type="RuleBase" id="RU365090"/>
    </source>
</evidence>
<dbReference type="SMART" id="SM00852">
    <property type="entry name" value="MoCF_biosynth"/>
    <property type="match status" value="1"/>
</dbReference>
<dbReference type="GO" id="GO:0006777">
    <property type="term" value="P:Mo-molybdopterin cofactor biosynthetic process"/>
    <property type="evidence" value="ECO:0007669"/>
    <property type="project" value="UniProtKB-UniRule"/>
</dbReference>
<evidence type="ECO:0000256" key="9">
    <source>
        <dbReference type="ARBA" id="ARBA00023150"/>
    </source>
</evidence>
<protein>
    <recommendedName>
        <fullName evidence="11">Molybdopterin molybdenumtransferase</fullName>
        <ecNumber evidence="11">2.10.1.1</ecNumber>
    </recommendedName>
</protein>
<dbReference type="Gene3D" id="2.40.340.10">
    <property type="entry name" value="MoeA, C-terminal, domain IV"/>
    <property type="match status" value="1"/>
</dbReference>
<dbReference type="NCBIfam" id="TIGR00177">
    <property type="entry name" value="molyb_syn"/>
    <property type="match status" value="1"/>
</dbReference>
<dbReference type="GO" id="GO:0061599">
    <property type="term" value="F:molybdopterin molybdotransferase activity"/>
    <property type="evidence" value="ECO:0007669"/>
    <property type="project" value="UniProtKB-UniRule"/>
</dbReference>
<comment type="caution">
    <text evidence="13">The sequence shown here is derived from an EMBL/GenBank/DDBJ whole genome shotgun (WGS) entry which is preliminary data.</text>
</comment>
<sequence>MRRGRVDGELAGEPMKSVEQHVSDILATVSSPRPIELDLLRAHGSVLAEQVVAEVSLPPFDNSAMDGYAVRSADVAGASTGEPVLLPVVADIPAGDTFTSVIPAGMCARIMTGAPMPVGADSVVPVEWTDGGAATVAVRRPAAEGNAVRREGGDVRKGTEVLSAGVRIGPAEIAVLASVGRRSALVHPRPRVVVLGTGAELVEPGRRLGPGQIWDSNSFMLTAAAIEAGCEGYRHGFVGDDPATVLGAIEDVLVQADIVITSGGVSMGAYDVVKEVLLRMGTVRFDKVAVQPGMPQGHGTVGDSRTPIITLPGNPVSSYVSFHLFVLPALRKLSGLPEEPLPSVRARLLTPVASSPRGKRSYLRAVLDYDASGGDVAYTASVVTRQGSHQLSALAETNALVVVPEQETHLPEGSVVEVVKLPYR</sequence>
<dbReference type="GO" id="GO:0005829">
    <property type="term" value="C:cytosol"/>
    <property type="evidence" value="ECO:0007669"/>
    <property type="project" value="TreeGrafter"/>
</dbReference>
<keyword evidence="5 11" id="KW-0500">Molybdenum</keyword>
<dbReference type="SUPFAM" id="SSF63867">
    <property type="entry name" value="MoeA C-terminal domain-like"/>
    <property type="match status" value="1"/>
</dbReference>
<comment type="catalytic activity">
    <reaction evidence="10">
        <text>adenylyl-molybdopterin + molybdate = Mo-molybdopterin + AMP + H(+)</text>
        <dbReference type="Rhea" id="RHEA:35047"/>
        <dbReference type="ChEBI" id="CHEBI:15378"/>
        <dbReference type="ChEBI" id="CHEBI:36264"/>
        <dbReference type="ChEBI" id="CHEBI:62727"/>
        <dbReference type="ChEBI" id="CHEBI:71302"/>
        <dbReference type="ChEBI" id="CHEBI:456215"/>
        <dbReference type="EC" id="2.10.1.1"/>
    </reaction>
</comment>
<gene>
    <name evidence="13" type="ORF">EV190_13621</name>
</gene>
<dbReference type="InterPro" id="IPR038987">
    <property type="entry name" value="MoeA-like"/>
</dbReference>
<dbReference type="Gene3D" id="2.170.190.11">
    <property type="entry name" value="Molybdopterin biosynthesis moea protein, domain 3"/>
    <property type="match status" value="1"/>
</dbReference>
<dbReference type="InterPro" id="IPR005110">
    <property type="entry name" value="MoeA_linker/N"/>
</dbReference>
<evidence type="ECO:0000259" key="12">
    <source>
        <dbReference type="SMART" id="SM00852"/>
    </source>
</evidence>
<evidence type="ECO:0000256" key="3">
    <source>
        <dbReference type="ARBA" id="ARBA00005046"/>
    </source>
</evidence>
<dbReference type="Gene3D" id="3.40.980.10">
    <property type="entry name" value="MoaB/Mog-like domain"/>
    <property type="match status" value="1"/>
</dbReference>
<dbReference type="Proteomes" id="UP000295281">
    <property type="component" value="Unassembled WGS sequence"/>
</dbReference>
<dbReference type="GO" id="GO:0046872">
    <property type="term" value="F:metal ion binding"/>
    <property type="evidence" value="ECO:0007669"/>
    <property type="project" value="UniProtKB-UniRule"/>
</dbReference>
<comment type="pathway">
    <text evidence="3 11">Cofactor biosynthesis; molybdopterin biosynthesis.</text>
</comment>
<dbReference type="InterPro" id="IPR005111">
    <property type="entry name" value="MoeA_C_domain_IV"/>
</dbReference>
<dbReference type="AlphaFoldDB" id="A0A4R6UM03"/>
<keyword evidence="6 11" id="KW-0808">Transferase</keyword>
<keyword evidence="14" id="KW-1185">Reference proteome</keyword>
<dbReference type="Pfam" id="PF03453">
    <property type="entry name" value="MoeA_N"/>
    <property type="match status" value="1"/>
</dbReference>
<feature type="domain" description="MoaB/Mog" evidence="12">
    <location>
        <begin position="193"/>
        <end position="332"/>
    </location>
</feature>
<keyword evidence="8 11" id="KW-0460">Magnesium</keyword>
<dbReference type="UniPathway" id="UPA00344"/>
<dbReference type="EC" id="2.10.1.1" evidence="11"/>
<dbReference type="Gene3D" id="3.90.105.10">
    <property type="entry name" value="Molybdopterin biosynthesis moea protein, domain 2"/>
    <property type="match status" value="1"/>
</dbReference>
<comment type="function">
    <text evidence="2 11">Catalyzes the insertion of molybdate into adenylated molybdopterin with the concomitant release of AMP.</text>
</comment>
<keyword evidence="9 11" id="KW-0501">Molybdenum cofactor biosynthesis</keyword>
<proteinExistence type="inferred from homology"/>
<dbReference type="Pfam" id="PF03454">
    <property type="entry name" value="MoeA_C"/>
    <property type="match status" value="1"/>
</dbReference>
<dbReference type="InterPro" id="IPR001453">
    <property type="entry name" value="MoaB/Mog_dom"/>
</dbReference>
<evidence type="ECO:0000256" key="4">
    <source>
        <dbReference type="ARBA" id="ARBA00010763"/>
    </source>
</evidence>
<dbReference type="SUPFAM" id="SSF53218">
    <property type="entry name" value="Molybdenum cofactor biosynthesis proteins"/>
    <property type="match status" value="1"/>
</dbReference>
<dbReference type="Pfam" id="PF00994">
    <property type="entry name" value="MoCF_biosynth"/>
    <property type="match status" value="1"/>
</dbReference>
<dbReference type="PANTHER" id="PTHR10192">
    <property type="entry name" value="MOLYBDOPTERIN BIOSYNTHESIS PROTEIN"/>
    <property type="match status" value="1"/>
</dbReference>
<evidence type="ECO:0000256" key="7">
    <source>
        <dbReference type="ARBA" id="ARBA00022723"/>
    </source>
</evidence>
<evidence type="ECO:0000313" key="13">
    <source>
        <dbReference type="EMBL" id="TDQ44264.1"/>
    </source>
</evidence>
<evidence type="ECO:0000256" key="1">
    <source>
        <dbReference type="ARBA" id="ARBA00001946"/>
    </source>
</evidence>
<comment type="similarity">
    <text evidence="4 11">Belongs to the MoeA family.</text>
</comment>
<evidence type="ECO:0000256" key="10">
    <source>
        <dbReference type="ARBA" id="ARBA00047317"/>
    </source>
</evidence>
<evidence type="ECO:0000256" key="2">
    <source>
        <dbReference type="ARBA" id="ARBA00002901"/>
    </source>
</evidence>
<evidence type="ECO:0000313" key="14">
    <source>
        <dbReference type="Proteomes" id="UP000295281"/>
    </source>
</evidence>
<evidence type="ECO:0000256" key="8">
    <source>
        <dbReference type="ARBA" id="ARBA00022842"/>
    </source>
</evidence>
<dbReference type="FunFam" id="3.40.980.10:FF:000004">
    <property type="entry name" value="Molybdopterin molybdenumtransferase"/>
    <property type="match status" value="1"/>
</dbReference>
<dbReference type="InterPro" id="IPR036425">
    <property type="entry name" value="MoaB/Mog-like_dom_sf"/>
</dbReference>
<dbReference type="InterPro" id="IPR036688">
    <property type="entry name" value="MoeA_C_domain_IV_sf"/>
</dbReference>
<accession>A0A4R6UM03</accession>
<keyword evidence="7 11" id="KW-0479">Metal-binding</keyword>
<dbReference type="EMBL" id="SNYN01000036">
    <property type="protein sequence ID" value="TDQ44264.1"/>
    <property type="molecule type" value="Genomic_DNA"/>
</dbReference>
<dbReference type="CDD" id="cd00887">
    <property type="entry name" value="MoeA"/>
    <property type="match status" value="1"/>
</dbReference>
<dbReference type="InterPro" id="IPR036135">
    <property type="entry name" value="MoeA_linker/N_sf"/>
</dbReference>
<evidence type="ECO:0000256" key="6">
    <source>
        <dbReference type="ARBA" id="ARBA00022679"/>
    </source>
</evidence>